<dbReference type="OrthoDB" id="492319at2"/>
<protein>
    <submittedName>
        <fullName evidence="14">TonB-dependent receptor</fullName>
    </submittedName>
</protein>
<dbReference type="Pfam" id="PF07715">
    <property type="entry name" value="Plug"/>
    <property type="match status" value="1"/>
</dbReference>
<dbReference type="InterPro" id="IPR039426">
    <property type="entry name" value="TonB-dep_rcpt-like"/>
</dbReference>
<dbReference type="InterPro" id="IPR010917">
    <property type="entry name" value="TonB_rcpt_CS"/>
</dbReference>
<keyword evidence="4 10" id="KW-0812">Transmembrane</keyword>
<dbReference type="InterPro" id="IPR000531">
    <property type="entry name" value="Beta-barrel_TonB"/>
</dbReference>
<evidence type="ECO:0000256" key="9">
    <source>
        <dbReference type="ARBA" id="ARBA00023237"/>
    </source>
</evidence>
<keyword evidence="6 11" id="KW-0798">TonB box</keyword>
<accession>A0A2T1GNI8</accession>
<keyword evidence="3 10" id="KW-1134">Transmembrane beta strand</keyword>
<keyword evidence="2 10" id="KW-0813">Transport</keyword>
<evidence type="ECO:0000313" key="15">
    <source>
        <dbReference type="Proteomes" id="UP000238937"/>
    </source>
</evidence>
<keyword evidence="15" id="KW-1185">Reference proteome</keyword>
<evidence type="ECO:0000256" key="6">
    <source>
        <dbReference type="ARBA" id="ARBA00023077"/>
    </source>
</evidence>
<feature type="domain" description="TonB-dependent receptor-like beta-barrel" evidence="12">
    <location>
        <begin position="245"/>
        <end position="642"/>
    </location>
</feature>
<evidence type="ECO:0000256" key="4">
    <source>
        <dbReference type="ARBA" id="ARBA00022692"/>
    </source>
</evidence>
<gene>
    <name evidence="14" type="ORF">C7B77_00815</name>
</gene>
<keyword evidence="5" id="KW-0732">Signal</keyword>
<evidence type="ECO:0000256" key="2">
    <source>
        <dbReference type="ARBA" id="ARBA00022448"/>
    </source>
</evidence>
<dbReference type="PANTHER" id="PTHR30069:SF29">
    <property type="entry name" value="HEMOGLOBIN AND HEMOGLOBIN-HAPTOGLOBIN-BINDING PROTEIN 1-RELATED"/>
    <property type="match status" value="1"/>
</dbReference>
<evidence type="ECO:0000256" key="8">
    <source>
        <dbReference type="ARBA" id="ARBA00023170"/>
    </source>
</evidence>
<dbReference type="InterPro" id="IPR012910">
    <property type="entry name" value="Plug_dom"/>
</dbReference>
<dbReference type="PROSITE" id="PS01156">
    <property type="entry name" value="TONB_DEPENDENT_REC_2"/>
    <property type="match status" value="1"/>
</dbReference>
<evidence type="ECO:0000256" key="7">
    <source>
        <dbReference type="ARBA" id="ARBA00023136"/>
    </source>
</evidence>
<dbReference type="InterPro" id="IPR037066">
    <property type="entry name" value="Plug_dom_sf"/>
</dbReference>
<evidence type="ECO:0000256" key="1">
    <source>
        <dbReference type="ARBA" id="ARBA00004571"/>
    </source>
</evidence>
<keyword evidence="7 10" id="KW-0472">Membrane</keyword>
<feature type="domain" description="TonB-dependent receptor plug" evidence="13">
    <location>
        <begin position="66"/>
        <end position="171"/>
    </location>
</feature>
<dbReference type="InterPro" id="IPR036942">
    <property type="entry name" value="Beta-barrel_TonB_sf"/>
</dbReference>
<dbReference type="AlphaFoldDB" id="A0A2T1GNI8"/>
<evidence type="ECO:0000256" key="10">
    <source>
        <dbReference type="PROSITE-ProRule" id="PRU01360"/>
    </source>
</evidence>
<reference evidence="14 15" key="1">
    <citation type="submission" date="2018-03" db="EMBL/GenBank/DDBJ databases">
        <title>The ancient ancestry and fast evolution of plastids.</title>
        <authorList>
            <person name="Moore K.R."/>
            <person name="Magnabosco C."/>
            <person name="Momper L."/>
            <person name="Gold D.A."/>
            <person name="Bosak T."/>
            <person name="Fournier G.P."/>
        </authorList>
    </citation>
    <scope>NUCLEOTIDE SEQUENCE [LARGE SCALE GENOMIC DNA]</scope>
    <source>
        <strain evidence="14 15">CCALA 037</strain>
    </source>
</reference>
<comment type="subcellular location">
    <subcellularLocation>
        <location evidence="1 10">Cell outer membrane</location>
        <topology evidence="1 10">Multi-pass membrane protein</topology>
    </subcellularLocation>
</comment>
<dbReference type="EMBL" id="PVWO01000005">
    <property type="protein sequence ID" value="PSB59485.1"/>
    <property type="molecule type" value="Genomic_DNA"/>
</dbReference>
<dbReference type="SUPFAM" id="SSF56935">
    <property type="entry name" value="Porins"/>
    <property type="match status" value="1"/>
</dbReference>
<dbReference type="CDD" id="cd01347">
    <property type="entry name" value="ligand_gated_channel"/>
    <property type="match status" value="1"/>
</dbReference>
<dbReference type="GO" id="GO:0009279">
    <property type="term" value="C:cell outer membrane"/>
    <property type="evidence" value="ECO:0007669"/>
    <property type="project" value="UniProtKB-SubCell"/>
</dbReference>
<sequence>MQSLNRHGSRIAIRLLTAMLLVLGHHLISFDRCLHAAPLDNSDNSAEPELTIDVTGERKVNLPKSTPIYTIDSKQIEQQGAKNVADTLNNLPGFAINNAGYGADIHTGTYYRGASINQFIILLNGRPISNNINTYHGATDLNSIPVEAIDRIELSSGASNILYGSETFGGVVNIITKTYRGTPETNVSAELGSYGRQNYRASYTGGSDRLNYRIGIEKYRIDNNYRVPVGAANRDPVTGILTNADTDLTSYSGNISATIDDRNRLDFDAIKITSRRGLVYFGFPFQRDRLNHDALNVGLNWRSQLSSDRSSILNTTLSFNQDYFDTFGPSGANNRSGTLDTQAITGRIDHKWQTSATNTLRWGGEIQNRQLNGTTISTVPNRIAFNETENRNVVNTALFAVNTWKVTDRTAIDIGLRQNFNTQFGNYLNPSLGSRWEISPNLAVRASVAGAQRNPGLDQLYLYDTVHGWFPNPNLKPETGATWTAGVDLAFSPTSTATITYFGSNLNDRIATQAISPTVTQWTNIGQVSTNGLEIGFKQQITPQWSAFANYTYTDAKIQSGIERGLQLSLVPYSVAQLGVGYANRGWEVNLLTNYNAGTRRAFFNNPGQVSTNFVPSFFNLDLSARIPIGENVGLNLYVENLADVQYEKVNRIYSPGRTYRFGVSANF</sequence>
<comment type="caution">
    <text evidence="14">The sequence shown here is derived from an EMBL/GenBank/DDBJ whole genome shotgun (WGS) entry which is preliminary data.</text>
</comment>
<evidence type="ECO:0000259" key="12">
    <source>
        <dbReference type="Pfam" id="PF00593"/>
    </source>
</evidence>
<dbReference type="GO" id="GO:0015344">
    <property type="term" value="F:siderophore uptake transmembrane transporter activity"/>
    <property type="evidence" value="ECO:0007669"/>
    <property type="project" value="TreeGrafter"/>
</dbReference>
<proteinExistence type="inferred from homology"/>
<keyword evidence="8 14" id="KW-0675">Receptor</keyword>
<dbReference type="Pfam" id="PF00593">
    <property type="entry name" value="TonB_dep_Rec_b-barrel"/>
    <property type="match status" value="1"/>
</dbReference>
<dbReference type="GO" id="GO:0044718">
    <property type="term" value="P:siderophore transmembrane transport"/>
    <property type="evidence" value="ECO:0007669"/>
    <property type="project" value="TreeGrafter"/>
</dbReference>
<name>A0A2T1GNI8_9CYAN</name>
<evidence type="ECO:0000313" key="14">
    <source>
        <dbReference type="EMBL" id="PSB59485.1"/>
    </source>
</evidence>
<dbReference type="PROSITE" id="PS52016">
    <property type="entry name" value="TONB_DEPENDENT_REC_3"/>
    <property type="match status" value="1"/>
</dbReference>
<evidence type="ECO:0000256" key="3">
    <source>
        <dbReference type="ARBA" id="ARBA00022452"/>
    </source>
</evidence>
<evidence type="ECO:0000259" key="13">
    <source>
        <dbReference type="Pfam" id="PF07715"/>
    </source>
</evidence>
<dbReference type="Gene3D" id="2.40.170.20">
    <property type="entry name" value="TonB-dependent receptor, beta-barrel domain"/>
    <property type="match status" value="1"/>
</dbReference>
<comment type="similarity">
    <text evidence="10 11">Belongs to the TonB-dependent receptor family.</text>
</comment>
<evidence type="ECO:0000256" key="11">
    <source>
        <dbReference type="RuleBase" id="RU003357"/>
    </source>
</evidence>
<evidence type="ECO:0000256" key="5">
    <source>
        <dbReference type="ARBA" id="ARBA00022729"/>
    </source>
</evidence>
<keyword evidence="9 10" id="KW-0998">Cell outer membrane</keyword>
<dbReference type="Gene3D" id="2.170.130.10">
    <property type="entry name" value="TonB-dependent receptor, plug domain"/>
    <property type="match status" value="1"/>
</dbReference>
<dbReference type="PANTHER" id="PTHR30069">
    <property type="entry name" value="TONB-DEPENDENT OUTER MEMBRANE RECEPTOR"/>
    <property type="match status" value="1"/>
</dbReference>
<organism evidence="14 15">
    <name type="scientific">Chamaesiphon polymorphus CCALA 037</name>
    <dbReference type="NCBI Taxonomy" id="2107692"/>
    <lineage>
        <taxon>Bacteria</taxon>
        <taxon>Bacillati</taxon>
        <taxon>Cyanobacteriota</taxon>
        <taxon>Cyanophyceae</taxon>
        <taxon>Gomontiellales</taxon>
        <taxon>Chamaesiphonaceae</taxon>
        <taxon>Chamaesiphon</taxon>
    </lineage>
</organism>
<dbReference type="Proteomes" id="UP000238937">
    <property type="component" value="Unassembled WGS sequence"/>
</dbReference>